<evidence type="ECO:0000313" key="2">
    <source>
        <dbReference type="Proteomes" id="UP000601108"/>
    </source>
</evidence>
<dbReference type="Gene3D" id="2.60.40.1120">
    <property type="entry name" value="Carboxypeptidase-like, regulatory domain"/>
    <property type="match status" value="1"/>
</dbReference>
<dbReference type="Pfam" id="PF13715">
    <property type="entry name" value="CarbopepD_reg_2"/>
    <property type="match status" value="1"/>
</dbReference>
<gene>
    <name evidence="1" type="ORF">GCM10007384_30970</name>
</gene>
<dbReference type="Proteomes" id="UP000601108">
    <property type="component" value="Unassembled WGS sequence"/>
</dbReference>
<dbReference type="RefSeq" id="WP_027412772.1">
    <property type="nucleotide sequence ID" value="NZ_BMWS01000024.1"/>
</dbReference>
<evidence type="ECO:0008006" key="3">
    <source>
        <dbReference type="Google" id="ProtNLM"/>
    </source>
</evidence>
<name>A0A918JXE9_9FLAO</name>
<dbReference type="InterPro" id="IPR008969">
    <property type="entry name" value="CarboxyPept-like_regulatory"/>
</dbReference>
<sequence length="433" mass="50031">MSKNNTLFNKAFKNLFFSVLLITGCSINIHALTYFQDTNSNINYNKYQGYILDSETNKPLISVTISVKETNISTITNDEGEFLLKVPKGMAGSKIIISHLGYRDKIVPLSKFNEEILKIKLELSVTELSEVTIDSKDPEALIQAVIKKKGSNYLNNNTIMTAFYRETIKKRRTYVSLSEAVVDIYKNPYESPKTDVIKLFKARKSADYKKLDTLTLKLQGGPSSALWLDVMKNPELLFTENISNNYQFSFDKSTKINDKDIYVLNFKQRSHIKEPLYFGKLYIDSETLAMTKAIFSLNMENKEEVNKMFVRKKPKNAKVQPTLASYTIDYRQKDGRWYYGYGKIDLIVKINWKKRLFNSIYKLNVEMAITDWKKNTNNENIRPKDRLKASVVISDEASGFSDPKFWGEYNVIEPEKPIESAIKKIQKKLQKLN</sequence>
<dbReference type="EMBL" id="BMWS01000024">
    <property type="protein sequence ID" value="GGX27488.1"/>
    <property type="molecule type" value="Genomic_DNA"/>
</dbReference>
<dbReference type="AlphaFoldDB" id="A0A918JXE9"/>
<dbReference type="PROSITE" id="PS51257">
    <property type="entry name" value="PROKAR_LIPOPROTEIN"/>
    <property type="match status" value="1"/>
</dbReference>
<proteinExistence type="predicted"/>
<keyword evidence="2" id="KW-1185">Reference proteome</keyword>
<comment type="caution">
    <text evidence="1">The sequence shown here is derived from an EMBL/GenBank/DDBJ whole genome shotgun (WGS) entry which is preliminary data.</text>
</comment>
<protein>
    <recommendedName>
        <fullName evidence="3">CarboxypepD_reg-like domain-containing protein</fullName>
    </recommendedName>
</protein>
<reference evidence="1 2" key="1">
    <citation type="journal article" date="2014" name="Int. J. Syst. Evol. Microbiol.">
        <title>Complete genome sequence of Corynebacterium casei LMG S-19264T (=DSM 44701T), isolated from a smear-ripened cheese.</title>
        <authorList>
            <consortium name="US DOE Joint Genome Institute (JGI-PGF)"/>
            <person name="Walter F."/>
            <person name="Albersmeier A."/>
            <person name="Kalinowski J."/>
            <person name="Ruckert C."/>
        </authorList>
    </citation>
    <scope>NUCLEOTIDE SEQUENCE [LARGE SCALE GENOMIC DNA]</scope>
    <source>
        <strain evidence="1 2">KCTC 12285</strain>
    </source>
</reference>
<evidence type="ECO:0000313" key="1">
    <source>
        <dbReference type="EMBL" id="GGX27488.1"/>
    </source>
</evidence>
<accession>A0A918JXE9</accession>
<dbReference type="SUPFAM" id="SSF49464">
    <property type="entry name" value="Carboxypeptidase regulatory domain-like"/>
    <property type="match status" value="1"/>
</dbReference>
<organism evidence="1 2">
    <name type="scientific">Aquimarina muelleri</name>
    <dbReference type="NCBI Taxonomy" id="279356"/>
    <lineage>
        <taxon>Bacteria</taxon>
        <taxon>Pseudomonadati</taxon>
        <taxon>Bacteroidota</taxon>
        <taxon>Flavobacteriia</taxon>
        <taxon>Flavobacteriales</taxon>
        <taxon>Flavobacteriaceae</taxon>
        <taxon>Aquimarina</taxon>
    </lineage>
</organism>